<evidence type="ECO:0000256" key="1">
    <source>
        <dbReference type="SAM" id="MobiDB-lite"/>
    </source>
</evidence>
<proteinExistence type="predicted"/>
<feature type="region of interest" description="Disordered" evidence="1">
    <location>
        <begin position="1"/>
        <end position="24"/>
    </location>
</feature>
<reference evidence="2 3" key="1">
    <citation type="submission" date="2020-02" db="EMBL/GenBank/DDBJ databases">
        <authorList>
            <person name="Ferguson B K."/>
        </authorList>
    </citation>
    <scope>NUCLEOTIDE SEQUENCE [LARGE SCALE GENOMIC DNA]</scope>
</reference>
<dbReference type="Proteomes" id="UP000479190">
    <property type="component" value="Unassembled WGS sequence"/>
</dbReference>
<name>A0A6H5IDP8_9HYME</name>
<keyword evidence="3" id="KW-1185">Reference proteome</keyword>
<evidence type="ECO:0000313" key="3">
    <source>
        <dbReference type="Proteomes" id="UP000479190"/>
    </source>
</evidence>
<organism evidence="2 3">
    <name type="scientific">Trichogramma brassicae</name>
    <dbReference type="NCBI Taxonomy" id="86971"/>
    <lineage>
        <taxon>Eukaryota</taxon>
        <taxon>Metazoa</taxon>
        <taxon>Ecdysozoa</taxon>
        <taxon>Arthropoda</taxon>
        <taxon>Hexapoda</taxon>
        <taxon>Insecta</taxon>
        <taxon>Pterygota</taxon>
        <taxon>Neoptera</taxon>
        <taxon>Endopterygota</taxon>
        <taxon>Hymenoptera</taxon>
        <taxon>Apocrita</taxon>
        <taxon>Proctotrupomorpha</taxon>
        <taxon>Chalcidoidea</taxon>
        <taxon>Trichogrammatidae</taxon>
        <taxon>Trichogramma</taxon>
    </lineage>
</organism>
<accession>A0A6H5IDP8</accession>
<protein>
    <submittedName>
        <fullName evidence="2">Uncharacterized protein</fullName>
    </submittedName>
</protein>
<dbReference type="EMBL" id="CADCXV010000715">
    <property type="protein sequence ID" value="CAB0033570.1"/>
    <property type="molecule type" value="Genomic_DNA"/>
</dbReference>
<gene>
    <name evidence="2" type="ORF">TBRA_LOCUS5468</name>
</gene>
<dbReference type="AlphaFoldDB" id="A0A6H5IDP8"/>
<evidence type="ECO:0000313" key="2">
    <source>
        <dbReference type="EMBL" id="CAB0033570.1"/>
    </source>
</evidence>
<sequence length="218" mass="25294">MHIESHARNRNRALGSLRKPPRRRSTHLARFISIDFRGEKKKGPRGEPARKAAAGPIVMRALVIHYSWKSDELEYTKQRLWLLWRIGPTFTIERRGAVAESKAQRVRAYRRVKSFFVRVIKDASIKERCQRTSQSRSRLYTRYASTAADAPCVGIRARSLDTLKIYISRATVWIHAHNRWQPPVRIPSKSAKFASIRFDVLKKIPPIASDPARDAKWR</sequence>